<comment type="caution">
    <text evidence="1">The sequence shown here is derived from an EMBL/GenBank/DDBJ whole genome shotgun (WGS) entry which is preliminary data.</text>
</comment>
<organism evidence="1 2">
    <name type="scientific">Cytobacillus praedii</name>
    <dbReference type="NCBI Taxonomy" id="1742358"/>
    <lineage>
        <taxon>Bacteria</taxon>
        <taxon>Bacillati</taxon>
        <taxon>Bacillota</taxon>
        <taxon>Bacilli</taxon>
        <taxon>Bacillales</taxon>
        <taxon>Bacillaceae</taxon>
        <taxon>Cytobacillus</taxon>
    </lineage>
</organism>
<dbReference type="AlphaFoldDB" id="A0A4V2NUD1"/>
<accession>A0A4V2NUD1</accession>
<proteinExistence type="predicted"/>
<dbReference type="Proteomes" id="UP000293846">
    <property type="component" value="Unassembled WGS sequence"/>
</dbReference>
<dbReference type="OrthoDB" id="2437675at2"/>
<reference evidence="1 2" key="1">
    <citation type="submission" date="2019-03" db="EMBL/GenBank/DDBJ databases">
        <authorList>
            <person name="Jensen L."/>
            <person name="Storgaard J."/>
            <person name="Sulaj E."/>
            <person name="Schramm A."/>
            <person name="Marshall I.P.G."/>
        </authorList>
    </citation>
    <scope>NUCLEOTIDE SEQUENCE [LARGE SCALE GENOMIC DNA]</scope>
    <source>
        <strain evidence="1 2">2017H2G3</strain>
    </source>
</reference>
<protein>
    <recommendedName>
        <fullName evidence="3">Lipoprotein</fullName>
    </recommendedName>
</protein>
<gene>
    <name evidence="1" type="ORF">E0Y62_12055</name>
</gene>
<sequence length="147" mass="17328">MKKNLINFSMFTVFLLTLFGCSNEVPQEFDWSQLTRVDVQIFTGENNSIETLITEKEKMLTLRELFAKIKWEQNVKAEMVRKEDVKASLFFTYDKDMPERIFEYAIWFNQRDKAATIIDKEKNALGTLIKEDAQKLKDTLVNNKKSK</sequence>
<keyword evidence="2" id="KW-1185">Reference proteome</keyword>
<evidence type="ECO:0000313" key="2">
    <source>
        <dbReference type="Proteomes" id="UP000293846"/>
    </source>
</evidence>
<evidence type="ECO:0008006" key="3">
    <source>
        <dbReference type="Google" id="ProtNLM"/>
    </source>
</evidence>
<dbReference type="STRING" id="1742358.GCA_001439605_00131"/>
<dbReference type="RefSeq" id="WP_057762570.1">
    <property type="nucleotide sequence ID" value="NZ_CP183326.1"/>
</dbReference>
<dbReference type="PROSITE" id="PS51257">
    <property type="entry name" value="PROKAR_LIPOPROTEIN"/>
    <property type="match status" value="1"/>
</dbReference>
<name>A0A4V2NUD1_9BACI</name>
<dbReference type="EMBL" id="SJTH01000012">
    <property type="protein sequence ID" value="TCJ03904.1"/>
    <property type="molecule type" value="Genomic_DNA"/>
</dbReference>
<evidence type="ECO:0000313" key="1">
    <source>
        <dbReference type="EMBL" id="TCJ03904.1"/>
    </source>
</evidence>